<dbReference type="InterPro" id="IPR036390">
    <property type="entry name" value="WH_DNA-bd_sf"/>
</dbReference>
<dbReference type="SMART" id="SM00100">
    <property type="entry name" value="cNMP"/>
    <property type="match status" value="1"/>
</dbReference>
<dbReference type="GO" id="GO:0003700">
    <property type="term" value="F:DNA-binding transcription factor activity"/>
    <property type="evidence" value="ECO:0007669"/>
    <property type="project" value="TreeGrafter"/>
</dbReference>
<dbReference type="EMBL" id="NGFN01000012">
    <property type="protein sequence ID" value="OUD04504.1"/>
    <property type="molecule type" value="Genomic_DNA"/>
</dbReference>
<dbReference type="PROSITE" id="PS00889">
    <property type="entry name" value="CNMP_BINDING_2"/>
    <property type="match status" value="1"/>
</dbReference>
<reference evidence="5 6" key="1">
    <citation type="submission" date="2017-05" db="EMBL/GenBank/DDBJ databases">
        <title>Biotechnological potential of actinobacteria isolated from South African environments.</title>
        <authorList>
            <person name="Le Roes-Hill M."/>
            <person name="Prins A."/>
            <person name="Durrell K.A."/>
        </authorList>
    </citation>
    <scope>NUCLEOTIDE SEQUENCE [LARGE SCALE GENOMIC DNA]</scope>
    <source>
        <strain evidence="5 6">HMC13</strain>
    </source>
</reference>
<evidence type="ECO:0000313" key="5">
    <source>
        <dbReference type="EMBL" id="OUD04504.1"/>
    </source>
</evidence>
<dbReference type="PROSITE" id="PS50042">
    <property type="entry name" value="CNMP_BINDING_3"/>
    <property type="match status" value="1"/>
</dbReference>
<keyword evidence="1" id="KW-0805">Transcription regulation</keyword>
<dbReference type="SUPFAM" id="SSF51206">
    <property type="entry name" value="cAMP-binding domain-like"/>
    <property type="match status" value="1"/>
</dbReference>
<dbReference type="InterPro" id="IPR050397">
    <property type="entry name" value="Env_Response_Regulators"/>
</dbReference>
<dbReference type="RefSeq" id="WP_086599454.1">
    <property type="nucleotide sequence ID" value="NZ_NGFN01000012.1"/>
</dbReference>
<evidence type="ECO:0000256" key="2">
    <source>
        <dbReference type="ARBA" id="ARBA00023125"/>
    </source>
</evidence>
<dbReference type="SUPFAM" id="SSF46785">
    <property type="entry name" value="Winged helix' DNA-binding domain"/>
    <property type="match status" value="1"/>
</dbReference>
<organism evidence="5 6">
    <name type="scientific">Streptomyces swartbergensis</name>
    <dbReference type="NCBI Taxonomy" id="487165"/>
    <lineage>
        <taxon>Bacteria</taxon>
        <taxon>Bacillati</taxon>
        <taxon>Actinomycetota</taxon>
        <taxon>Actinomycetes</taxon>
        <taxon>Kitasatosporales</taxon>
        <taxon>Streptomycetaceae</taxon>
        <taxon>Streptomyces</taxon>
    </lineage>
</organism>
<dbReference type="InterPro" id="IPR018488">
    <property type="entry name" value="cNMP-bd_CS"/>
</dbReference>
<evidence type="ECO:0000256" key="3">
    <source>
        <dbReference type="ARBA" id="ARBA00023163"/>
    </source>
</evidence>
<feature type="domain" description="Cyclic nucleotide-binding" evidence="4">
    <location>
        <begin position="11"/>
        <end position="114"/>
    </location>
</feature>
<dbReference type="Proteomes" id="UP000195105">
    <property type="component" value="Unassembled WGS sequence"/>
</dbReference>
<dbReference type="GO" id="GO:0003677">
    <property type="term" value="F:DNA binding"/>
    <property type="evidence" value="ECO:0007669"/>
    <property type="project" value="UniProtKB-KW"/>
</dbReference>
<name>A0A243S9V9_9ACTN</name>
<sequence length="225" mass="24829">MSEDRTPLVLPFRALVSRAEWDRLTAYRLQTYLPGAALLTQGDPGTHVLALESGLVKVVRVDRDGRRRLLAFRGAGDIVGEMAVQCGGTRTASVWAMSMCKAAVVFAEDFRRLLQCSELAGRLAVMASHRLWEQTEIHDGAVHERLALTLLRLVDSSDKRDPSGRRAPTFSLTRDDLAQHLNVGRKAVSKALEELGADTVEAGKCRITVVNEDNLRRLVRGRDSA</sequence>
<evidence type="ECO:0000256" key="1">
    <source>
        <dbReference type="ARBA" id="ARBA00023015"/>
    </source>
</evidence>
<dbReference type="Pfam" id="PF13545">
    <property type="entry name" value="HTH_Crp_2"/>
    <property type="match status" value="1"/>
</dbReference>
<dbReference type="InterPro" id="IPR012318">
    <property type="entry name" value="HTH_CRP"/>
</dbReference>
<dbReference type="InterPro" id="IPR036388">
    <property type="entry name" value="WH-like_DNA-bd_sf"/>
</dbReference>
<dbReference type="Gene3D" id="1.10.10.10">
    <property type="entry name" value="Winged helix-like DNA-binding domain superfamily/Winged helix DNA-binding domain"/>
    <property type="match status" value="1"/>
</dbReference>
<evidence type="ECO:0000259" key="4">
    <source>
        <dbReference type="PROSITE" id="PS50042"/>
    </source>
</evidence>
<keyword evidence="6" id="KW-1185">Reference proteome</keyword>
<dbReference type="Pfam" id="PF00027">
    <property type="entry name" value="cNMP_binding"/>
    <property type="match status" value="1"/>
</dbReference>
<gene>
    <name evidence="5" type="ORF">CA983_03865</name>
</gene>
<keyword evidence="2" id="KW-0238">DNA-binding</keyword>
<dbReference type="PANTHER" id="PTHR24567">
    <property type="entry name" value="CRP FAMILY TRANSCRIPTIONAL REGULATORY PROTEIN"/>
    <property type="match status" value="1"/>
</dbReference>
<comment type="caution">
    <text evidence="5">The sequence shown here is derived from an EMBL/GenBank/DDBJ whole genome shotgun (WGS) entry which is preliminary data.</text>
</comment>
<accession>A0A243S9V9</accession>
<evidence type="ECO:0000313" key="6">
    <source>
        <dbReference type="Proteomes" id="UP000195105"/>
    </source>
</evidence>
<dbReference type="AlphaFoldDB" id="A0A243S9V9"/>
<dbReference type="InterPro" id="IPR018490">
    <property type="entry name" value="cNMP-bd_dom_sf"/>
</dbReference>
<dbReference type="PANTHER" id="PTHR24567:SF68">
    <property type="entry name" value="DNA-BINDING TRANSCRIPTIONAL DUAL REGULATOR CRP"/>
    <property type="match status" value="1"/>
</dbReference>
<proteinExistence type="predicted"/>
<dbReference type="InterPro" id="IPR014710">
    <property type="entry name" value="RmlC-like_jellyroll"/>
</dbReference>
<dbReference type="CDD" id="cd00038">
    <property type="entry name" value="CAP_ED"/>
    <property type="match status" value="1"/>
</dbReference>
<keyword evidence="3" id="KW-0804">Transcription</keyword>
<protein>
    <recommendedName>
        <fullName evidence="4">Cyclic nucleotide-binding domain-containing protein</fullName>
    </recommendedName>
</protein>
<dbReference type="GO" id="GO:0005829">
    <property type="term" value="C:cytosol"/>
    <property type="evidence" value="ECO:0007669"/>
    <property type="project" value="TreeGrafter"/>
</dbReference>
<dbReference type="Gene3D" id="2.60.120.10">
    <property type="entry name" value="Jelly Rolls"/>
    <property type="match status" value="1"/>
</dbReference>
<dbReference type="InterPro" id="IPR000595">
    <property type="entry name" value="cNMP-bd_dom"/>
</dbReference>